<evidence type="ECO:0000313" key="3">
    <source>
        <dbReference type="Proteomes" id="UP000475862"/>
    </source>
</evidence>
<organism evidence="2 3">
    <name type="scientific">Aphis glycines</name>
    <name type="common">Soybean aphid</name>
    <dbReference type="NCBI Taxonomy" id="307491"/>
    <lineage>
        <taxon>Eukaryota</taxon>
        <taxon>Metazoa</taxon>
        <taxon>Ecdysozoa</taxon>
        <taxon>Arthropoda</taxon>
        <taxon>Hexapoda</taxon>
        <taxon>Insecta</taxon>
        <taxon>Pterygota</taxon>
        <taxon>Neoptera</taxon>
        <taxon>Paraneoptera</taxon>
        <taxon>Hemiptera</taxon>
        <taxon>Sternorrhyncha</taxon>
        <taxon>Aphidomorpha</taxon>
        <taxon>Aphidoidea</taxon>
        <taxon>Aphididae</taxon>
        <taxon>Aphidini</taxon>
        <taxon>Aphis</taxon>
        <taxon>Aphis</taxon>
    </lineage>
</organism>
<dbReference type="Proteomes" id="UP000475862">
    <property type="component" value="Unassembled WGS sequence"/>
</dbReference>
<protein>
    <submittedName>
        <fullName evidence="2">Uncharacterized protein</fullName>
    </submittedName>
</protein>
<evidence type="ECO:0000313" key="2">
    <source>
        <dbReference type="EMBL" id="KAE9534004.1"/>
    </source>
</evidence>
<dbReference type="EMBL" id="VYZN01000030">
    <property type="protein sequence ID" value="KAE9534004.1"/>
    <property type="molecule type" value="Genomic_DNA"/>
</dbReference>
<feature type="region of interest" description="Disordered" evidence="1">
    <location>
        <begin position="133"/>
        <end position="154"/>
    </location>
</feature>
<feature type="compositionally biased region" description="Polar residues" evidence="1">
    <location>
        <begin position="144"/>
        <end position="154"/>
    </location>
</feature>
<sequence length="417" mass="49069">MIFNIGVVQSKVKTCKCFLKFNNNNSFKNHNHLQFSEQIINRQKLNNNLKRKTINDIFTRPSKFIHSELKNADVESFTKQDVQLIKINLHNARASILPKLLATFLEFHYIIDKMEFKTNKNENFLLKQMRQGGQSGALAPPPQKTDQPLRQSPPSLKNMYDRYSVKYQYLAYIKYLSQLNKLRNKLNLLFVSKRNIIIHSQSHKELIIFVYHVIIMNIVVEGTKKIFDIILKTFLTIQKFTLRAYNIKPFVEKILAHVKKIFAPLYLPWKKILVPCLKSVMRFGYYICKWYIQKLPKVIPSLIYCSLCNKSVLCSTRLYFITFEDYISAKKMTYNLILLGCMPIFKRQFTMLQDMCGLLLNPSFKILMVALLNSIINIYESWENSPKIKIRNYDISYSYRFSNCAPLGLRAQFKIKA</sequence>
<keyword evidence="3" id="KW-1185">Reference proteome</keyword>
<gene>
    <name evidence="2" type="ORF">AGLY_008740</name>
</gene>
<evidence type="ECO:0000256" key="1">
    <source>
        <dbReference type="SAM" id="MobiDB-lite"/>
    </source>
</evidence>
<accession>A0A6G0TKQ3</accession>
<proteinExistence type="predicted"/>
<dbReference type="AlphaFoldDB" id="A0A6G0TKQ3"/>
<comment type="caution">
    <text evidence="2">The sequence shown here is derived from an EMBL/GenBank/DDBJ whole genome shotgun (WGS) entry which is preliminary data.</text>
</comment>
<name>A0A6G0TKQ3_APHGL</name>
<reference evidence="2 3" key="1">
    <citation type="submission" date="2019-08" db="EMBL/GenBank/DDBJ databases">
        <title>The genome of the soybean aphid Biotype 1, its phylome, world population structure and adaptation to the North American continent.</title>
        <authorList>
            <person name="Giordano R."/>
            <person name="Donthu R.K."/>
            <person name="Hernandez A.G."/>
            <person name="Wright C.L."/>
            <person name="Zimin A.V."/>
        </authorList>
    </citation>
    <scope>NUCLEOTIDE SEQUENCE [LARGE SCALE GENOMIC DNA]</scope>
    <source>
        <tissue evidence="2">Whole aphids</tissue>
    </source>
</reference>